<keyword evidence="4" id="KW-1185">Reference proteome</keyword>
<protein>
    <submittedName>
        <fullName evidence="3">Uncharacterized protein</fullName>
    </submittedName>
</protein>
<accession>A0A6C2UDI7</accession>
<keyword evidence="2" id="KW-0812">Transmembrane</keyword>
<dbReference type="AlphaFoldDB" id="A0A6C2UDI7"/>
<feature type="region of interest" description="Disordered" evidence="1">
    <location>
        <begin position="89"/>
        <end position="113"/>
    </location>
</feature>
<proteinExistence type="predicted"/>
<feature type="transmembrane region" description="Helical" evidence="2">
    <location>
        <begin position="61"/>
        <end position="83"/>
    </location>
</feature>
<evidence type="ECO:0000256" key="1">
    <source>
        <dbReference type="SAM" id="MobiDB-lite"/>
    </source>
</evidence>
<sequence length="113" mass="12984">MLILLSMAGFFIVMKPLMYRHRPAFPALVGAVVSLLGGIFCFGMIYVRVKSGEIGEEKLKALIFISVATSLIFLVAAFGRYQFTHLWMKPRPNKKPAPRHRRRPRRFNDAEKF</sequence>
<dbReference type="Proteomes" id="UP000366872">
    <property type="component" value="Unassembled WGS sequence"/>
</dbReference>
<keyword evidence="2" id="KW-1133">Transmembrane helix</keyword>
<evidence type="ECO:0000313" key="3">
    <source>
        <dbReference type="EMBL" id="VGO17276.1"/>
    </source>
</evidence>
<feature type="transmembrane region" description="Helical" evidence="2">
    <location>
        <begin position="24"/>
        <end position="49"/>
    </location>
</feature>
<name>A0A6C2UDI7_PONDE</name>
<organism evidence="3 4">
    <name type="scientific">Pontiella desulfatans</name>
    <dbReference type="NCBI Taxonomy" id="2750659"/>
    <lineage>
        <taxon>Bacteria</taxon>
        <taxon>Pseudomonadati</taxon>
        <taxon>Kiritimatiellota</taxon>
        <taxon>Kiritimatiellia</taxon>
        <taxon>Kiritimatiellales</taxon>
        <taxon>Pontiellaceae</taxon>
        <taxon>Pontiella</taxon>
    </lineage>
</organism>
<dbReference type="EMBL" id="CAAHFG010000004">
    <property type="protein sequence ID" value="VGO17276.1"/>
    <property type="molecule type" value="Genomic_DNA"/>
</dbReference>
<gene>
    <name evidence="3" type="ORF">PDESU_05872</name>
</gene>
<evidence type="ECO:0000313" key="4">
    <source>
        <dbReference type="Proteomes" id="UP000366872"/>
    </source>
</evidence>
<keyword evidence="2" id="KW-0472">Membrane</keyword>
<evidence type="ECO:0000256" key="2">
    <source>
        <dbReference type="SAM" id="Phobius"/>
    </source>
</evidence>
<reference evidence="3 4" key="1">
    <citation type="submission" date="2019-04" db="EMBL/GenBank/DDBJ databases">
        <authorList>
            <person name="Van Vliet M D."/>
        </authorList>
    </citation>
    <scope>NUCLEOTIDE SEQUENCE [LARGE SCALE GENOMIC DNA]</scope>
    <source>
        <strain evidence="3 4">F1</strain>
    </source>
</reference>
<feature type="compositionally biased region" description="Basic residues" evidence="1">
    <location>
        <begin position="91"/>
        <end position="105"/>
    </location>
</feature>